<evidence type="ECO:0000259" key="20">
    <source>
        <dbReference type="PROSITE" id="PS50894"/>
    </source>
</evidence>
<keyword evidence="11" id="KW-1133">Transmembrane helix</keyword>
<dbReference type="SMART" id="SM00387">
    <property type="entry name" value="HATPase_c"/>
    <property type="match status" value="1"/>
</dbReference>
<evidence type="ECO:0000313" key="21">
    <source>
        <dbReference type="EMBL" id="PID59086.1"/>
    </source>
</evidence>
<dbReference type="Pfam" id="PF00072">
    <property type="entry name" value="Response_reg"/>
    <property type="match status" value="2"/>
</dbReference>
<dbReference type="PRINTS" id="PR00344">
    <property type="entry name" value="BCTRLSENSOR"/>
</dbReference>
<evidence type="ECO:0000256" key="14">
    <source>
        <dbReference type="ARBA" id="ARBA00064003"/>
    </source>
</evidence>
<dbReference type="SMART" id="SM00388">
    <property type="entry name" value="HisKA"/>
    <property type="match status" value="1"/>
</dbReference>
<comment type="subunit">
    <text evidence="14">At low DSF concentrations, interacts with RpfF.</text>
</comment>
<feature type="modified residue" description="4-aspartylphosphate" evidence="17">
    <location>
        <position position="627"/>
    </location>
</feature>
<dbReference type="Pfam" id="PF01627">
    <property type="entry name" value="Hpt"/>
    <property type="match status" value="1"/>
</dbReference>
<dbReference type="Gene3D" id="1.20.120.160">
    <property type="entry name" value="HPT domain"/>
    <property type="match status" value="1"/>
</dbReference>
<dbReference type="GO" id="GO:0005524">
    <property type="term" value="F:ATP binding"/>
    <property type="evidence" value="ECO:0007669"/>
    <property type="project" value="UniProtKB-KW"/>
</dbReference>
<dbReference type="Pfam" id="PF02518">
    <property type="entry name" value="HATPase_c"/>
    <property type="match status" value="1"/>
</dbReference>
<evidence type="ECO:0000256" key="15">
    <source>
        <dbReference type="ARBA" id="ARBA00068150"/>
    </source>
</evidence>
<keyword evidence="8" id="KW-0547">Nucleotide-binding</keyword>
<dbReference type="InterPro" id="IPR001789">
    <property type="entry name" value="Sig_transdc_resp-reg_receiver"/>
</dbReference>
<dbReference type="SUPFAM" id="SSF52172">
    <property type="entry name" value="CheY-like"/>
    <property type="match status" value="2"/>
</dbReference>
<dbReference type="CDD" id="cd16922">
    <property type="entry name" value="HATPase_EvgS-ArcB-TorS-like"/>
    <property type="match status" value="1"/>
</dbReference>
<dbReference type="AlphaFoldDB" id="A0A2G6EAH1"/>
<keyword evidence="7" id="KW-0812">Transmembrane</keyword>
<dbReference type="InterPro" id="IPR004358">
    <property type="entry name" value="Sig_transdc_His_kin-like_C"/>
</dbReference>
<organism evidence="21 22">
    <name type="scientific">candidate division KSB3 bacterium</name>
    <dbReference type="NCBI Taxonomy" id="2044937"/>
    <lineage>
        <taxon>Bacteria</taxon>
        <taxon>candidate division KSB3</taxon>
    </lineage>
</organism>
<evidence type="ECO:0000256" key="3">
    <source>
        <dbReference type="ARBA" id="ARBA00012438"/>
    </source>
</evidence>
<evidence type="ECO:0000256" key="6">
    <source>
        <dbReference type="ARBA" id="ARBA00022679"/>
    </source>
</evidence>
<evidence type="ECO:0000256" key="1">
    <source>
        <dbReference type="ARBA" id="ARBA00000085"/>
    </source>
</evidence>
<evidence type="ECO:0000256" key="9">
    <source>
        <dbReference type="ARBA" id="ARBA00022777"/>
    </source>
</evidence>
<dbReference type="SUPFAM" id="SSF55874">
    <property type="entry name" value="ATPase domain of HSP90 chaperone/DNA topoisomerase II/histidine kinase"/>
    <property type="match status" value="1"/>
</dbReference>
<dbReference type="InterPro" id="IPR008207">
    <property type="entry name" value="Sig_transdc_His_kin_Hpt_dom"/>
</dbReference>
<dbReference type="PROSITE" id="PS50109">
    <property type="entry name" value="HIS_KIN"/>
    <property type="match status" value="1"/>
</dbReference>
<dbReference type="InterPro" id="IPR035965">
    <property type="entry name" value="PAS-like_dom_sf"/>
</dbReference>
<comment type="subcellular location">
    <subcellularLocation>
        <location evidence="2">Cell membrane</location>
        <topology evidence="2">Multi-pass membrane protein</topology>
    </subcellularLocation>
</comment>
<proteinExistence type="predicted"/>
<evidence type="ECO:0000256" key="5">
    <source>
        <dbReference type="ARBA" id="ARBA00022553"/>
    </source>
</evidence>
<keyword evidence="5 17" id="KW-0597">Phosphoprotein</keyword>
<dbReference type="CDD" id="cd00156">
    <property type="entry name" value="REC"/>
    <property type="match status" value="1"/>
</dbReference>
<dbReference type="InterPro" id="IPR003594">
    <property type="entry name" value="HATPase_dom"/>
</dbReference>
<dbReference type="SUPFAM" id="SSF47226">
    <property type="entry name" value="Histidine-containing phosphotransfer domain, HPT domain"/>
    <property type="match status" value="1"/>
</dbReference>
<dbReference type="GO" id="GO:0005886">
    <property type="term" value="C:plasma membrane"/>
    <property type="evidence" value="ECO:0007669"/>
    <property type="project" value="UniProtKB-SubCell"/>
</dbReference>
<feature type="domain" description="Response regulatory" evidence="19">
    <location>
        <begin position="430"/>
        <end position="550"/>
    </location>
</feature>
<dbReference type="PROSITE" id="PS50894">
    <property type="entry name" value="HPT"/>
    <property type="match status" value="1"/>
</dbReference>
<dbReference type="Gene3D" id="3.30.565.10">
    <property type="entry name" value="Histidine kinase-like ATPase, C-terminal domain"/>
    <property type="match status" value="1"/>
</dbReference>
<dbReference type="EMBL" id="PDPS01000020">
    <property type="protein sequence ID" value="PID59086.1"/>
    <property type="molecule type" value="Genomic_DNA"/>
</dbReference>
<evidence type="ECO:0000256" key="16">
    <source>
        <dbReference type="PROSITE-ProRule" id="PRU00110"/>
    </source>
</evidence>
<feature type="modified residue" description="4-aspartylphosphate" evidence="17">
    <location>
        <position position="482"/>
    </location>
</feature>
<keyword evidence="10" id="KW-0067">ATP-binding</keyword>
<dbReference type="InterPro" id="IPR036890">
    <property type="entry name" value="HATPase_C_sf"/>
</dbReference>
<evidence type="ECO:0000256" key="10">
    <source>
        <dbReference type="ARBA" id="ARBA00022840"/>
    </source>
</evidence>
<dbReference type="Pfam" id="PF00512">
    <property type="entry name" value="HisKA"/>
    <property type="match status" value="1"/>
</dbReference>
<dbReference type="InterPro" id="IPR036641">
    <property type="entry name" value="HPT_dom_sf"/>
</dbReference>
<gene>
    <name evidence="21" type="ORF">CSB45_01380</name>
</gene>
<accession>A0A2G6EAH1</accession>
<dbReference type="InterPro" id="IPR005467">
    <property type="entry name" value="His_kinase_dom"/>
</dbReference>
<dbReference type="FunFam" id="1.10.287.130:FF:000002">
    <property type="entry name" value="Two-component osmosensing histidine kinase"/>
    <property type="match status" value="1"/>
</dbReference>
<dbReference type="InterPro" id="IPR011006">
    <property type="entry name" value="CheY-like_superfamily"/>
</dbReference>
<dbReference type="EC" id="2.7.13.3" evidence="3"/>
<dbReference type="Gene3D" id="3.40.50.2300">
    <property type="match status" value="2"/>
</dbReference>
<keyword evidence="6" id="KW-0808">Transferase</keyword>
<feature type="domain" description="HPt" evidence="20">
    <location>
        <begin position="733"/>
        <end position="826"/>
    </location>
</feature>
<dbReference type="SUPFAM" id="SSF55785">
    <property type="entry name" value="PYP-like sensor domain (PAS domain)"/>
    <property type="match status" value="1"/>
</dbReference>
<reference evidence="21 22" key="1">
    <citation type="submission" date="2017-10" db="EMBL/GenBank/DDBJ databases">
        <title>Novel microbial diversity and functional potential in the marine mammal oral microbiome.</title>
        <authorList>
            <person name="Dudek N.K."/>
            <person name="Sun C.L."/>
            <person name="Burstein D."/>
            <person name="Kantor R.S."/>
            <person name="Aliaga Goltsman D.S."/>
            <person name="Bik E.M."/>
            <person name="Thomas B.C."/>
            <person name="Banfield J.F."/>
            <person name="Relman D.A."/>
        </authorList>
    </citation>
    <scope>NUCLEOTIDE SEQUENCE [LARGE SCALE GENOMIC DNA]</scope>
    <source>
        <strain evidence="21">DOLZORAL124_49_17</strain>
    </source>
</reference>
<evidence type="ECO:0000259" key="19">
    <source>
        <dbReference type="PROSITE" id="PS50110"/>
    </source>
</evidence>
<dbReference type="SMART" id="SM00448">
    <property type="entry name" value="REC"/>
    <property type="match status" value="2"/>
</dbReference>
<dbReference type="Gene3D" id="1.10.287.130">
    <property type="match status" value="1"/>
</dbReference>
<evidence type="ECO:0000256" key="4">
    <source>
        <dbReference type="ARBA" id="ARBA00022475"/>
    </source>
</evidence>
<evidence type="ECO:0000256" key="8">
    <source>
        <dbReference type="ARBA" id="ARBA00022741"/>
    </source>
</evidence>
<evidence type="ECO:0000256" key="17">
    <source>
        <dbReference type="PROSITE-ProRule" id="PRU00169"/>
    </source>
</evidence>
<dbReference type="InterPro" id="IPR003661">
    <property type="entry name" value="HisK_dim/P_dom"/>
</dbReference>
<evidence type="ECO:0000256" key="2">
    <source>
        <dbReference type="ARBA" id="ARBA00004651"/>
    </source>
</evidence>
<evidence type="ECO:0000256" key="7">
    <source>
        <dbReference type="ARBA" id="ARBA00022692"/>
    </source>
</evidence>
<dbReference type="Proteomes" id="UP000229740">
    <property type="component" value="Unassembled WGS sequence"/>
</dbReference>
<keyword evidence="9" id="KW-0418">Kinase</keyword>
<sequence>MSEPDFTPHIHRQIVQAKQEWEVTADSLPELICLVDSTGHVLRANRTAERWGLSKIREIKGTLLHPLFHPNCLASECLLADFLHDAWKELYAGHASNLELRDSILQRYIHIQVYPISTNFGGNTKITDSFAVVIVHDITKRKELECSLQKANSALEDAWSQAEKKAKEAEIANRAKSKFLAVMSHDIRTPLNGVIGILDLLLETSLSVDQRELLNIIQRSSHTLLTLLNDILDFSKIEAGQLELENHPLDLEQTVMSISGTLALQAHSKGIEFLWEIDPAVPRFLIGDSLRLQEIIMNLVGNAIKFTSKGEILLHITSEASSPSPSVPNEIVLHFSVSDTGIGISEKKQQEIFEAFTQADTSIARRFGGSGLGLAIARNLVELMGGDLSVESQPEQGSQFHFTARLTRDTSIDTYYARDIPAQVGLSQVNTLVVDDNSTHRSILRRLLEHWGIQVTEARNGKEGLRAIRAAEDGALDVLLVDSQMPEMDGFKMLCAVAAERPGSFKSIVMLADPSEYQQLQEHCQKFSVDAHINKPIDPSRLFDSLLKVLREDRTRADSHLEPSKPSRPVSEQLPPLNILVAEDHTINQLVIQKWLKRWGCSITIVDNGQAVLDTVEQQDFDLILMDIQMPKIDGLTATRRIREKEQRAEHRIPIIALTAHAMEGDKERFLEAGMDAYVSKPLHAGQLYAAISRCRQKFHLDKKDTRAEEANADQQSPIIDLQELLLSFDKDNNFVKELLLTYFKYSAPEILHSIRQAIKRQDPLLLEQAAHRLKSASGIIGAHRVYMATCRLEELGRKKRLSGAAECLETLEQKSQELEQFIEQHVSRFIPNYFELDLHSIKKTNMDSS</sequence>
<dbReference type="InterPro" id="IPR036097">
    <property type="entry name" value="HisK_dim/P_sf"/>
</dbReference>
<dbReference type="CDD" id="cd00082">
    <property type="entry name" value="HisKA"/>
    <property type="match status" value="1"/>
</dbReference>
<evidence type="ECO:0000256" key="11">
    <source>
        <dbReference type="ARBA" id="ARBA00022989"/>
    </source>
</evidence>
<dbReference type="GO" id="GO:0000155">
    <property type="term" value="F:phosphorelay sensor kinase activity"/>
    <property type="evidence" value="ECO:0007669"/>
    <property type="project" value="InterPro"/>
</dbReference>
<keyword evidence="4" id="KW-1003">Cell membrane</keyword>
<name>A0A2G6EAH1_9BACT</name>
<feature type="modified residue" description="Phosphohistidine" evidence="16">
    <location>
        <position position="772"/>
    </location>
</feature>
<evidence type="ECO:0000256" key="12">
    <source>
        <dbReference type="ARBA" id="ARBA00023012"/>
    </source>
</evidence>
<feature type="domain" description="Response regulatory" evidence="19">
    <location>
        <begin position="578"/>
        <end position="696"/>
    </location>
</feature>
<dbReference type="SUPFAM" id="SSF47384">
    <property type="entry name" value="Homodimeric domain of signal transducing histidine kinase"/>
    <property type="match status" value="1"/>
</dbReference>
<comment type="caution">
    <text evidence="21">The sequence shown here is derived from an EMBL/GenBank/DDBJ whole genome shotgun (WGS) entry which is preliminary data.</text>
</comment>
<dbReference type="PROSITE" id="PS50110">
    <property type="entry name" value="RESPONSE_REGULATORY"/>
    <property type="match status" value="2"/>
</dbReference>
<dbReference type="PANTHER" id="PTHR45339">
    <property type="entry name" value="HYBRID SIGNAL TRANSDUCTION HISTIDINE KINASE J"/>
    <property type="match status" value="1"/>
</dbReference>
<keyword evidence="12" id="KW-0902">Two-component regulatory system</keyword>
<dbReference type="FunFam" id="3.30.565.10:FF:000010">
    <property type="entry name" value="Sensor histidine kinase RcsC"/>
    <property type="match status" value="1"/>
</dbReference>
<evidence type="ECO:0000313" key="22">
    <source>
        <dbReference type="Proteomes" id="UP000229740"/>
    </source>
</evidence>
<dbReference type="PANTHER" id="PTHR45339:SF1">
    <property type="entry name" value="HYBRID SIGNAL TRANSDUCTION HISTIDINE KINASE J"/>
    <property type="match status" value="1"/>
</dbReference>
<protein>
    <recommendedName>
        <fullName evidence="15">Sensory/regulatory protein RpfC</fullName>
        <ecNumber evidence="3">2.7.13.3</ecNumber>
    </recommendedName>
</protein>
<comment type="catalytic activity">
    <reaction evidence="1">
        <text>ATP + protein L-histidine = ADP + protein N-phospho-L-histidine.</text>
        <dbReference type="EC" id="2.7.13.3"/>
    </reaction>
</comment>
<evidence type="ECO:0000256" key="13">
    <source>
        <dbReference type="ARBA" id="ARBA00023136"/>
    </source>
</evidence>
<keyword evidence="13" id="KW-0472">Membrane</keyword>
<feature type="domain" description="Histidine kinase" evidence="18">
    <location>
        <begin position="182"/>
        <end position="408"/>
    </location>
</feature>
<dbReference type="Gene3D" id="3.30.450.20">
    <property type="entry name" value="PAS domain"/>
    <property type="match status" value="1"/>
</dbReference>
<evidence type="ECO:0000259" key="18">
    <source>
        <dbReference type="PROSITE" id="PS50109"/>
    </source>
</evidence>
<dbReference type="CDD" id="cd17546">
    <property type="entry name" value="REC_hyHK_CKI1_RcsC-like"/>
    <property type="match status" value="1"/>
</dbReference>